<evidence type="ECO:0000259" key="3">
    <source>
        <dbReference type="Pfam" id="PF02263"/>
    </source>
</evidence>
<dbReference type="InterPro" id="IPR015894">
    <property type="entry name" value="Guanylate-bd_N"/>
</dbReference>
<evidence type="ECO:0000256" key="2">
    <source>
        <dbReference type="SAM" id="MobiDB-lite"/>
    </source>
</evidence>
<dbReference type="SUPFAM" id="SSF48340">
    <property type="entry name" value="Interferon-induced guanylate-binding protein 1 (GBP1), C-terminal domain"/>
    <property type="match status" value="1"/>
</dbReference>
<gene>
    <name evidence="5" type="primary">LOC118899293</name>
</gene>
<evidence type="ECO:0000256" key="1">
    <source>
        <dbReference type="SAM" id="Coils"/>
    </source>
</evidence>
<dbReference type="OrthoDB" id="9717594at2759"/>
<protein>
    <submittedName>
        <fullName evidence="5">Golgin subfamily A member 6-like protein 6</fullName>
    </submittedName>
</protein>
<keyword evidence="4" id="KW-1185">Reference proteome</keyword>
<dbReference type="Pfam" id="PF02263">
    <property type="entry name" value="GBP"/>
    <property type="match status" value="1"/>
</dbReference>
<name>A0A8B8Y4D3_BALMU</name>
<reference evidence="5" key="1">
    <citation type="submission" date="2025-08" db="UniProtKB">
        <authorList>
            <consortium name="RefSeq"/>
        </authorList>
    </citation>
    <scope>IDENTIFICATION</scope>
    <source>
        <tissue evidence="5">Epidermis and Blubber</tissue>
    </source>
</reference>
<organism evidence="4 5">
    <name type="scientific">Balaenoptera musculus</name>
    <name type="common">Blue whale</name>
    <dbReference type="NCBI Taxonomy" id="9771"/>
    <lineage>
        <taxon>Eukaryota</taxon>
        <taxon>Metazoa</taxon>
        <taxon>Chordata</taxon>
        <taxon>Craniata</taxon>
        <taxon>Vertebrata</taxon>
        <taxon>Euteleostomi</taxon>
        <taxon>Mammalia</taxon>
        <taxon>Eutheria</taxon>
        <taxon>Laurasiatheria</taxon>
        <taxon>Artiodactyla</taxon>
        <taxon>Whippomorpha</taxon>
        <taxon>Cetacea</taxon>
        <taxon>Mysticeti</taxon>
        <taxon>Balaenopteridae</taxon>
        <taxon>Balaenoptera</taxon>
    </lineage>
</organism>
<feature type="region of interest" description="Disordered" evidence="2">
    <location>
        <begin position="363"/>
        <end position="386"/>
    </location>
</feature>
<feature type="domain" description="Guanylate-binding protein N-terminal" evidence="3">
    <location>
        <begin position="433"/>
        <end position="469"/>
    </location>
</feature>
<evidence type="ECO:0000313" key="5">
    <source>
        <dbReference type="RefSeq" id="XP_036716709.1"/>
    </source>
</evidence>
<dbReference type="KEGG" id="bmus:118899293"/>
<dbReference type="Proteomes" id="UP000694857">
    <property type="component" value="Chromosome 1"/>
</dbReference>
<feature type="region of interest" description="Disordered" evidence="2">
    <location>
        <begin position="207"/>
        <end position="232"/>
    </location>
</feature>
<proteinExistence type="predicted"/>
<dbReference type="GO" id="GO:0005525">
    <property type="term" value="F:GTP binding"/>
    <property type="evidence" value="ECO:0007669"/>
    <property type="project" value="InterPro"/>
</dbReference>
<evidence type="ECO:0000313" key="4">
    <source>
        <dbReference type="Proteomes" id="UP000694857"/>
    </source>
</evidence>
<sequence length="469" mass="55751">MIKEELEGCCMKTDGLLRDAAKTLAEWTEREPSEGEKELLKQKYKEMWQKLEDQEKGFEGFIGKMTEKIRKGEKTSAEERAKREAAERANELLEQKVKELQEKLEDQERVSEELRVKMTEEIREREKTSAGTEDLAKREVAKWEKELLEQKVKELQQKLEDQERAFERFRVKITDEMRERDNLLRKTNERIQTLECLLRIPEKPEEHYMKKEAEEQAKREAAEREKEPLGQKVEELQQKLENQERIFEIVRVKMTEELNERKKALAEEQAKREAAEREKESLEQKVKELQKNLEDQERAFEGLRAKMTEKIRESEKTSAEQAKIEAAEREKESLEQNVKELQKNLEDQERTFEGLRAKMTEEIRESEKTSAEQAKRKATERGKELSEQKFNELQQKFEDQGRAFEAFRVKMTEEMKERDSLLRKMNERIQMLEADCKNGSWIFALTVLLSSTVAHYMSTISHQPLKQLQ</sequence>
<accession>A0A8B8Y4D3</accession>
<keyword evidence="1" id="KW-0175">Coiled coil</keyword>
<dbReference type="GeneID" id="118899293"/>
<feature type="coiled-coil region" evidence="1">
    <location>
        <begin position="75"/>
        <end position="172"/>
    </location>
</feature>
<feature type="region of interest" description="Disordered" evidence="2">
    <location>
        <begin position="309"/>
        <end position="335"/>
    </location>
</feature>
<dbReference type="AlphaFoldDB" id="A0A8B8Y4D3"/>
<dbReference type="RefSeq" id="XP_036716709.1">
    <property type="nucleotide sequence ID" value="XM_036860814.1"/>
</dbReference>
<dbReference type="InterPro" id="IPR036543">
    <property type="entry name" value="Guanylate-bd_C_sf"/>
</dbReference>
<dbReference type="GO" id="GO:0003924">
    <property type="term" value="F:GTPase activity"/>
    <property type="evidence" value="ECO:0007669"/>
    <property type="project" value="InterPro"/>
</dbReference>